<organism evidence="1 2">
    <name type="scientific">Actinoplanes sandaracinus</name>
    <dbReference type="NCBI Taxonomy" id="3045177"/>
    <lineage>
        <taxon>Bacteria</taxon>
        <taxon>Bacillati</taxon>
        <taxon>Actinomycetota</taxon>
        <taxon>Actinomycetes</taxon>
        <taxon>Micromonosporales</taxon>
        <taxon>Micromonosporaceae</taxon>
        <taxon>Actinoplanes</taxon>
    </lineage>
</organism>
<evidence type="ECO:0000313" key="1">
    <source>
        <dbReference type="EMBL" id="MDI6100319.1"/>
    </source>
</evidence>
<keyword evidence="2" id="KW-1185">Reference proteome</keyword>
<name>A0ABT6WKR0_9ACTN</name>
<evidence type="ECO:0000313" key="2">
    <source>
        <dbReference type="Proteomes" id="UP001241758"/>
    </source>
</evidence>
<proteinExistence type="predicted"/>
<protein>
    <submittedName>
        <fullName evidence="1">Uncharacterized protein</fullName>
    </submittedName>
</protein>
<dbReference type="Proteomes" id="UP001241758">
    <property type="component" value="Unassembled WGS sequence"/>
</dbReference>
<comment type="caution">
    <text evidence="1">The sequence shown here is derived from an EMBL/GenBank/DDBJ whole genome shotgun (WGS) entry which is preliminary data.</text>
</comment>
<sequence length="369" mass="40001">MTVGEIAKDANYRPVTPLANSSGHIARHFAAATSHSRDVGSDMVHAGSAVVAVEVTGIIPMFDLPIPMDRYVVGPVEVLSFRTGKRGMWAPRHYWIVAMEESSQARSIARELRIHILRLASIGEFLRRLIWTTWGYTARNSPFATSPGPAFDRLQLSILEMLKKLRRIRVPGVGSADNLLSGAFYAHEFLSDRSLTVLEERLLGAARPALLKELGEFLAEESDRARVEMILRDSRDRGNVLHIYEKGARVSNYDMHGSNIGAAGDNAQASNFVQQAAHNPIAIGGQTVDQFDLVAELSRLRSTIATSPDRQSDSAEAEAALLDAEAAARNGDAEGVRRNLARCGRWVLKAAEATGIAVAAAAIKGALGI</sequence>
<dbReference type="RefSeq" id="WP_282761029.1">
    <property type="nucleotide sequence ID" value="NZ_JASCTH010000010.1"/>
</dbReference>
<reference evidence="1 2" key="1">
    <citation type="submission" date="2023-05" db="EMBL/GenBank/DDBJ databases">
        <title>Actinoplanes sp. NEAU-A12 genome sequencing.</title>
        <authorList>
            <person name="Wang Z.-S."/>
        </authorList>
    </citation>
    <scope>NUCLEOTIDE SEQUENCE [LARGE SCALE GENOMIC DNA]</scope>
    <source>
        <strain evidence="1 2">NEAU-A12</strain>
    </source>
</reference>
<dbReference type="EMBL" id="JASCTH010000010">
    <property type="protein sequence ID" value="MDI6100319.1"/>
    <property type="molecule type" value="Genomic_DNA"/>
</dbReference>
<gene>
    <name evidence="1" type="ORF">QLQ12_17065</name>
</gene>
<accession>A0ABT6WKR0</accession>